<feature type="domain" description="ABC transporter" evidence="12">
    <location>
        <begin position="340"/>
        <end position="576"/>
    </location>
</feature>
<comment type="caution">
    <text evidence="14">The sequence shown here is derived from an EMBL/GenBank/DDBJ whole genome shotgun (WGS) entry which is preliminary data.</text>
</comment>
<dbReference type="Gene3D" id="1.20.1560.10">
    <property type="entry name" value="ABC transporter type 1, transmembrane domain"/>
    <property type="match status" value="1"/>
</dbReference>
<dbReference type="EMBL" id="QRHA01000005">
    <property type="protein sequence ID" value="RDV26093.1"/>
    <property type="molecule type" value="Genomic_DNA"/>
</dbReference>
<evidence type="ECO:0000256" key="5">
    <source>
        <dbReference type="ARBA" id="ARBA00022741"/>
    </source>
</evidence>
<comment type="subcellular location">
    <subcellularLocation>
        <location evidence="1">Cell membrane</location>
        <topology evidence="1">Multi-pass membrane protein</topology>
    </subcellularLocation>
</comment>
<dbReference type="GO" id="GO:0016887">
    <property type="term" value="F:ATP hydrolysis activity"/>
    <property type="evidence" value="ECO:0007669"/>
    <property type="project" value="InterPro"/>
</dbReference>
<dbReference type="InterPro" id="IPR017871">
    <property type="entry name" value="ABC_transporter-like_CS"/>
</dbReference>
<evidence type="ECO:0000256" key="9">
    <source>
        <dbReference type="ARBA" id="ARBA00023055"/>
    </source>
</evidence>
<gene>
    <name evidence="14" type="primary">msbA</name>
    <name evidence="14" type="ORF">DXV75_08415</name>
</gene>
<dbReference type="Gene3D" id="3.40.50.300">
    <property type="entry name" value="P-loop containing nucleotide triphosphate hydrolases"/>
    <property type="match status" value="1"/>
</dbReference>
<evidence type="ECO:0000259" key="13">
    <source>
        <dbReference type="PROSITE" id="PS50929"/>
    </source>
</evidence>
<dbReference type="PROSITE" id="PS50929">
    <property type="entry name" value="ABC_TM1F"/>
    <property type="match status" value="1"/>
</dbReference>
<dbReference type="FunFam" id="3.40.50.300:FF:000140">
    <property type="entry name" value="Lipid A export ATP-binding/permease protein MsbA"/>
    <property type="match status" value="1"/>
</dbReference>
<dbReference type="PROSITE" id="PS50893">
    <property type="entry name" value="ABC_TRANSPORTER_2"/>
    <property type="match status" value="1"/>
</dbReference>
<protein>
    <submittedName>
        <fullName evidence="14">Lipid A export permease/ATP-binding protein MsbA</fullName>
    </submittedName>
</protein>
<dbReference type="AlphaFoldDB" id="A0A3D8M8W2"/>
<dbReference type="NCBIfam" id="TIGR02203">
    <property type="entry name" value="MsbA_lipidA"/>
    <property type="match status" value="1"/>
</dbReference>
<organism evidence="14 15">
    <name type="scientific">Alteromonas aestuariivivens</name>
    <dbReference type="NCBI Taxonomy" id="1938339"/>
    <lineage>
        <taxon>Bacteria</taxon>
        <taxon>Pseudomonadati</taxon>
        <taxon>Pseudomonadota</taxon>
        <taxon>Gammaproteobacteria</taxon>
        <taxon>Alteromonadales</taxon>
        <taxon>Alteromonadaceae</taxon>
        <taxon>Alteromonas/Salinimonas group</taxon>
        <taxon>Alteromonas</taxon>
    </lineage>
</organism>
<keyword evidence="15" id="KW-1185">Reference proteome</keyword>
<dbReference type="InterPro" id="IPR039421">
    <property type="entry name" value="Type_1_exporter"/>
</dbReference>
<evidence type="ECO:0000256" key="6">
    <source>
        <dbReference type="ARBA" id="ARBA00022840"/>
    </source>
</evidence>
<keyword evidence="8 11" id="KW-1133">Transmembrane helix</keyword>
<dbReference type="Pfam" id="PF00664">
    <property type="entry name" value="ABC_membrane"/>
    <property type="match status" value="1"/>
</dbReference>
<dbReference type="PANTHER" id="PTHR43394">
    <property type="entry name" value="ATP-DEPENDENT PERMEASE MDL1, MITOCHONDRIAL"/>
    <property type="match status" value="1"/>
</dbReference>
<feature type="transmembrane region" description="Helical" evidence="11">
    <location>
        <begin position="247"/>
        <end position="268"/>
    </location>
</feature>
<feature type="transmembrane region" description="Helical" evidence="11">
    <location>
        <begin position="21"/>
        <end position="44"/>
    </location>
</feature>
<feature type="transmembrane region" description="Helical" evidence="11">
    <location>
        <begin position="140"/>
        <end position="161"/>
    </location>
</feature>
<feature type="transmembrane region" description="Helical" evidence="11">
    <location>
        <begin position="167"/>
        <end position="184"/>
    </location>
</feature>
<feature type="transmembrane region" description="Helical" evidence="11">
    <location>
        <begin position="274"/>
        <end position="293"/>
    </location>
</feature>
<dbReference type="InterPro" id="IPR003593">
    <property type="entry name" value="AAA+_ATPase"/>
</dbReference>
<dbReference type="InterPro" id="IPR011917">
    <property type="entry name" value="ABC_transpr_lipidA"/>
</dbReference>
<keyword evidence="5" id="KW-0547">Nucleotide-binding</keyword>
<dbReference type="GO" id="GO:0034040">
    <property type="term" value="F:ATPase-coupled lipid transmembrane transporter activity"/>
    <property type="evidence" value="ECO:0007669"/>
    <property type="project" value="InterPro"/>
</dbReference>
<dbReference type="SUPFAM" id="SSF90123">
    <property type="entry name" value="ABC transporter transmembrane region"/>
    <property type="match status" value="1"/>
</dbReference>
<keyword evidence="2" id="KW-0813">Transport</keyword>
<evidence type="ECO:0000256" key="4">
    <source>
        <dbReference type="ARBA" id="ARBA00022692"/>
    </source>
</evidence>
<feature type="domain" description="ABC transmembrane type-1" evidence="13">
    <location>
        <begin position="26"/>
        <end position="308"/>
    </location>
</feature>
<keyword evidence="4 11" id="KW-0812">Transmembrane</keyword>
<dbReference type="Proteomes" id="UP000256561">
    <property type="component" value="Unassembled WGS sequence"/>
</dbReference>
<proteinExistence type="predicted"/>
<dbReference type="RefSeq" id="WP_115592963.1">
    <property type="nucleotide sequence ID" value="NZ_QRHA01000005.1"/>
</dbReference>
<dbReference type="Pfam" id="PF00005">
    <property type="entry name" value="ABC_tran"/>
    <property type="match status" value="1"/>
</dbReference>
<keyword evidence="7" id="KW-1278">Translocase</keyword>
<keyword evidence="9" id="KW-0445">Lipid transport</keyword>
<evidence type="ECO:0000256" key="11">
    <source>
        <dbReference type="SAM" id="Phobius"/>
    </source>
</evidence>
<keyword evidence="3" id="KW-1003">Cell membrane</keyword>
<reference evidence="15" key="1">
    <citation type="submission" date="2018-08" db="EMBL/GenBank/DDBJ databases">
        <authorList>
            <person name="Zhang J."/>
            <person name="Du Z.-J."/>
        </authorList>
    </citation>
    <scope>NUCLEOTIDE SEQUENCE [LARGE SCALE GENOMIC DNA]</scope>
    <source>
        <strain evidence="15">KCTC 52655</strain>
    </source>
</reference>
<dbReference type="SMART" id="SM00382">
    <property type="entry name" value="AAA"/>
    <property type="match status" value="1"/>
</dbReference>
<evidence type="ECO:0000256" key="2">
    <source>
        <dbReference type="ARBA" id="ARBA00022448"/>
    </source>
</evidence>
<dbReference type="InterPro" id="IPR003439">
    <property type="entry name" value="ABC_transporter-like_ATP-bd"/>
</dbReference>
<dbReference type="PANTHER" id="PTHR43394:SF1">
    <property type="entry name" value="ATP-BINDING CASSETTE SUB-FAMILY B MEMBER 10, MITOCHONDRIAL"/>
    <property type="match status" value="1"/>
</dbReference>
<evidence type="ECO:0000256" key="1">
    <source>
        <dbReference type="ARBA" id="ARBA00004651"/>
    </source>
</evidence>
<evidence type="ECO:0000256" key="10">
    <source>
        <dbReference type="ARBA" id="ARBA00023136"/>
    </source>
</evidence>
<evidence type="ECO:0000259" key="12">
    <source>
        <dbReference type="PROSITE" id="PS50893"/>
    </source>
</evidence>
<evidence type="ECO:0000256" key="8">
    <source>
        <dbReference type="ARBA" id="ARBA00022989"/>
    </source>
</evidence>
<keyword evidence="10 11" id="KW-0472">Membrane</keyword>
<evidence type="ECO:0000256" key="7">
    <source>
        <dbReference type="ARBA" id="ARBA00022967"/>
    </source>
</evidence>
<dbReference type="GO" id="GO:0005524">
    <property type="term" value="F:ATP binding"/>
    <property type="evidence" value="ECO:0007669"/>
    <property type="project" value="UniProtKB-KW"/>
</dbReference>
<dbReference type="PROSITE" id="PS00211">
    <property type="entry name" value="ABC_TRANSPORTER_1"/>
    <property type="match status" value="1"/>
</dbReference>
<evidence type="ECO:0000256" key="3">
    <source>
        <dbReference type="ARBA" id="ARBA00022475"/>
    </source>
</evidence>
<evidence type="ECO:0000313" key="14">
    <source>
        <dbReference type="EMBL" id="RDV26093.1"/>
    </source>
</evidence>
<dbReference type="InterPro" id="IPR011527">
    <property type="entry name" value="ABC1_TM_dom"/>
</dbReference>
<dbReference type="InterPro" id="IPR036640">
    <property type="entry name" value="ABC1_TM_sf"/>
</dbReference>
<dbReference type="CDD" id="cd18552">
    <property type="entry name" value="ABC_6TM_MsbA_like"/>
    <property type="match status" value="1"/>
</dbReference>
<evidence type="ECO:0000313" key="15">
    <source>
        <dbReference type="Proteomes" id="UP000256561"/>
    </source>
</evidence>
<dbReference type="InterPro" id="IPR027417">
    <property type="entry name" value="P-loop_NTPase"/>
</dbReference>
<dbReference type="GO" id="GO:0005886">
    <property type="term" value="C:plasma membrane"/>
    <property type="evidence" value="ECO:0007669"/>
    <property type="project" value="UniProtKB-SubCell"/>
</dbReference>
<dbReference type="GO" id="GO:0015421">
    <property type="term" value="F:ABC-type oligopeptide transporter activity"/>
    <property type="evidence" value="ECO:0007669"/>
    <property type="project" value="TreeGrafter"/>
</dbReference>
<dbReference type="OrthoDB" id="9806127at2"/>
<keyword evidence="6 14" id="KW-0067">ATP-binding</keyword>
<accession>A0A3D8M8W2</accession>
<name>A0A3D8M8W2_9ALTE</name>
<feature type="transmembrane region" description="Helical" evidence="11">
    <location>
        <begin position="64"/>
        <end position="90"/>
    </location>
</feature>
<dbReference type="SUPFAM" id="SSF52540">
    <property type="entry name" value="P-loop containing nucleoside triphosphate hydrolases"/>
    <property type="match status" value="1"/>
</dbReference>
<sequence length="582" mass="64262">MQQSDPSATQMRRFLQYLRPYKFPFFAAILGMVGYSAVDTFVFAQLQPMIDESLGNNDHEYLRLAAYAIVPLFVIRGVFNFLGTYTLTWIGSQVVMNMRQQLFAKYIHLPVTFHDTHSVGNLISKVTFDTEQVANASGRALLTLVREGALVIGLLAVMFYYSWQLSLIFLIIGPVVAVIVSVVSKRFRKVSRNIQHAMGNLTTAVEQAVKGHKVVLMFGGQEMEQQRFAEKNNANRQQTMKLAVTQILSVSSIQVIASIALAVVLYIASSPKMLETLTAGVFINVVFCMVMLLKPLKQLTTVNNEFQKGMAACSSIFAVLDEADENDSGSIVVERAKGKIRFDDVTFTYPGKNSPALNHIGFTAEPGQTIALVGRSGSGKSTISSLLTRFYSPQQGVITLDDLNLESIDLKSLRKQFALVSQHVILFNDSIANNIAYGIQHSVTREQIERAASIAHVDEFLHQLPDGLDTVIGENGLMLSGGQRQRIAIARAILTDAPILILDEATSALDTESERLIQDALEQLQKNRTSVVVAHRLSTIENADCILVIDNGRIIEQGKHQTLLEQKGHYAQLHALQFGEAS</sequence>